<accession>A0A653F6U5</accession>
<evidence type="ECO:0008006" key="3">
    <source>
        <dbReference type="Google" id="ProtNLM"/>
    </source>
</evidence>
<protein>
    <recommendedName>
        <fullName evidence="3">DUF1918 domain-containing protein</fullName>
    </recommendedName>
</protein>
<gene>
    <name evidence="2" type="ORF">BIN_B_05175</name>
</gene>
<reference evidence="2" key="1">
    <citation type="submission" date="2019-05" db="EMBL/GenBank/DDBJ databases">
        <authorList>
            <person name="Naeem R."/>
            <person name="Antony C."/>
            <person name="Guan Q."/>
        </authorList>
    </citation>
    <scope>NUCLEOTIDE SEQUENCE</scope>
    <source>
        <strain evidence="2">3</strain>
    </source>
</reference>
<evidence type="ECO:0000256" key="1">
    <source>
        <dbReference type="SAM" id="MobiDB-lite"/>
    </source>
</evidence>
<feature type="region of interest" description="Disordered" evidence="1">
    <location>
        <begin position="1"/>
        <end position="40"/>
    </location>
</feature>
<dbReference type="AlphaFoldDB" id="A0A653F6U5"/>
<evidence type="ECO:0000313" key="2">
    <source>
        <dbReference type="EMBL" id="VTP05333.1"/>
    </source>
</evidence>
<organism evidence="2">
    <name type="scientific">Mycobacterium kansasii</name>
    <dbReference type="NCBI Taxonomy" id="1768"/>
    <lineage>
        <taxon>Bacteria</taxon>
        <taxon>Bacillati</taxon>
        <taxon>Actinomycetota</taxon>
        <taxon>Actinomycetes</taxon>
        <taxon>Mycobacteriales</taxon>
        <taxon>Mycobacteriaceae</taxon>
        <taxon>Mycobacterium</taxon>
    </lineage>
</organism>
<proteinExistence type="predicted"/>
<feature type="compositionally biased region" description="Basic and acidic residues" evidence="1">
    <location>
        <begin position="17"/>
        <end position="32"/>
    </location>
</feature>
<feature type="region of interest" description="Disordered" evidence="1">
    <location>
        <begin position="57"/>
        <end position="86"/>
    </location>
</feature>
<name>A0A653F6U5_MYCKA</name>
<dbReference type="EMBL" id="LR589389">
    <property type="protein sequence ID" value="VTP05333.1"/>
    <property type="molecule type" value="Genomic_DNA"/>
</dbReference>
<sequence length="86" mass="9100">MNDHDEPHVRPTLRAKAPGDRVRHTPTGERGHPMPAGSTGTIVGYAAQGWAIVRWDRGGQALTHPGDITSDESPPPTTGAGSAQRK</sequence>